<comment type="caution">
    <text evidence="2">The sequence shown here is derived from an EMBL/GenBank/DDBJ whole genome shotgun (WGS) entry which is preliminary data.</text>
</comment>
<evidence type="ECO:0000256" key="1">
    <source>
        <dbReference type="SAM" id="MobiDB-lite"/>
    </source>
</evidence>
<dbReference type="Proteomes" id="UP000645865">
    <property type="component" value="Unassembled WGS sequence"/>
</dbReference>
<feature type="compositionally biased region" description="Polar residues" evidence="1">
    <location>
        <begin position="36"/>
        <end position="53"/>
    </location>
</feature>
<dbReference type="RefSeq" id="WP_152331795.1">
    <property type="nucleotide sequence ID" value="NZ_CP087170.1"/>
</dbReference>
<dbReference type="EMBL" id="JAEILH010000006">
    <property type="protein sequence ID" value="MBI6622721.1"/>
    <property type="molecule type" value="Genomic_DNA"/>
</dbReference>
<feature type="region of interest" description="Disordered" evidence="1">
    <location>
        <begin position="1"/>
        <end position="53"/>
    </location>
</feature>
<protein>
    <submittedName>
        <fullName evidence="2">Uncharacterized protein</fullName>
    </submittedName>
</protein>
<name>A0A8I1DZW1_9PSED</name>
<reference evidence="2" key="1">
    <citation type="submission" date="2020-12" db="EMBL/GenBank/DDBJ databases">
        <title>Comparative genomic insights into the epidemiology and virulence of plant pathogenic Pseudomonads from Turkey.</title>
        <authorList>
            <person name="Dillon M."/>
            <person name="Ruiz-Bedoya T."/>
            <person name="Bendalovic-Torma C."/>
            <person name="Guttman K.M."/>
            <person name="Kwak H."/>
            <person name="Middleton M.A."/>
            <person name="Wang P.W."/>
            <person name="Horuz S."/>
            <person name="Aysan Y."/>
            <person name="Guttman D.S."/>
        </authorList>
    </citation>
    <scope>NUCLEOTIDE SEQUENCE</scope>
    <source>
        <strain evidence="2">S5_IA_3a</strain>
    </source>
</reference>
<gene>
    <name evidence="2" type="ORF">YA0853_03460</name>
</gene>
<sequence length="324" mass="35007">MNTSLTSTHPSIAANRQSENYNNTLPTATAPHKHSNSTSMKHTLAQTTSASAPSHISVEKTLALLGNALNEIMTSLNNLLNIQPSVKTLVDNKPLRPATDLPHTTLETTQVVDEATAPQSHEFLSAKKSGEKPDDIWGGLFSSPVLTLYSSGAPLSSHVAGIKLAMQRFGQSPRDIFSEVTRLDTGFNITMRDGFKLHITFEELKLAQEGCQMLGDEGMLKDAAFLFGVLVKRKQIESFNASAPSDYAIAMWETNKGESAKNVLELLGMKNHIQSAKSHDIAANKGLGIVVKSPVESLAIVDGLADFNCTPSGVRKHQQAYLLT</sequence>
<accession>A0A8I1DZW1</accession>
<proteinExistence type="predicted"/>
<evidence type="ECO:0000313" key="3">
    <source>
        <dbReference type="Proteomes" id="UP000645865"/>
    </source>
</evidence>
<dbReference type="AlphaFoldDB" id="A0A8I1DZW1"/>
<organism evidence="2 3">
    <name type="scientific">Pseudomonas rhodesiae</name>
    <dbReference type="NCBI Taxonomy" id="76760"/>
    <lineage>
        <taxon>Bacteria</taxon>
        <taxon>Pseudomonadati</taxon>
        <taxon>Pseudomonadota</taxon>
        <taxon>Gammaproteobacteria</taxon>
        <taxon>Pseudomonadales</taxon>
        <taxon>Pseudomonadaceae</taxon>
        <taxon>Pseudomonas</taxon>
    </lineage>
</organism>
<feature type="compositionally biased region" description="Polar residues" evidence="1">
    <location>
        <begin position="1"/>
        <end position="27"/>
    </location>
</feature>
<evidence type="ECO:0000313" key="2">
    <source>
        <dbReference type="EMBL" id="MBI6622721.1"/>
    </source>
</evidence>